<dbReference type="KEGG" id="gmw:113512814"/>
<keyword evidence="3" id="KW-1185">Reference proteome</keyword>
<feature type="signal peptide" evidence="2">
    <location>
        <begin position="1"/>
        <end position="21"/>
    </location>
</feature>
<dbReference type="InterPro" id="IPR006170">
    <property type="entry name" value="PBP/GOBP"/>
</dbReference>
<dbReference type="GO" id="GO:0005549">
    <property type="term" value="F:odorant binding"/>
    <property type="evidence" value="ECO:0007669"/>
    <property type="project" value="InterPro"/>
</dbReference>
<feature type="chain" id="PRO_5045389309" evidence="2">
    <location>
        <begin position="22"/>
        <end position="274"/>
    </location>
</feature>
<dbReference type="InParanoid" id="A0A6J1WG75"/>
<dbReference type="RefSeq" id="XP_026752544.3">
    <property type="nucleotide sequence ID" value="XM_026896743.3"/>
</dbReference>
<dbReference type="GO" id="GO:0007608">
    <property type="term" value="P:sensory perception of smell"/>
    <property type="evidence" value="ECO:0007669"/>
    <property type="project" value="TreeGrafter"/>
</dbReference>
<dbReference type="CDD" id="cd23992">
    <property type="entry name" value="PBP_GOBP"/>
    <property type="match status" value="2"/>
</dbReference>
<dbReference type="InterPro" id="IPR036728">
    <property type="entry name" value="PBP_GOBP_sf"/>
</dbReference>
<dbReference type="SMART" id="SM00708">
    <property type="entry name" value="PhBP"/>
    <property type="match status" value="2"/>
</dbReference>
<gene>
    <name evidence="4" type="primary">LOC113512814</name>
</gene>
<evidence type="ECO:0000313" key="3">
    <source>
        <dbReference type="Proteomes" id="UP001652740"/>
    </source>
</evidence>
<evidence type="ECO:0000256" key="1">
    <source>
        <dbReference type="ARBA" id="ARBA00022729"/>
    </source>
</evidence>
<proteinExistence type="predicted"/>
<dbReference type="GO" id="GO:0005615">
    <property type="term" value="C:extracellular space"/>
    <property type="evidence" value="ECO:0007669"/>
    <property type="project" value="TreeGrafter"/>
</dbReference>
<reference evidence="4" key="1">
    <citation type="submission" date="2025-08" db="UniProtKB">
        <authorList>
            <consortium name="RefSeq"/>
        </authorList>
    </citation>
    <scope>IDENTIFICATION</scope>
    <source>
        <tissue evidence="4">Whole larvae</tissue>
    </source>
</reference>
<dbReference type="AlphaFoldDB" id="A0A6J1WG75"/>
<organism evidence="3 4">
    <name type="scientific">Galleria mellonella</name>
    <name type="common">Greater wax moth</name>
    <dbReference type="NCBI Taxonomy" id="7137"/>
    <lineage>
        <taxon>Eukaryota</taxon>
        <taxon>Metazoa</taxon>
        <taxon>Ecdysozoa</taxon>
        <taxon>Arthropoda</taxon>
        <taxon>Hexapoda</taxon>
        <taxon>Insecta</taxon>
        <taxon>Pterygota</taxon>
        <taxon>Neoptera</taxon>
        <taxon>Endopterygota</taxon>
        <taxon>Lepidoptera</taxon>
        <taxon>Glossata</taxon>
        <taxon>Ditrysia</taxon>
        <taxon>Pyraloidea</taxon>
        <taxon>Pyralidae</taxon>
        <taxon>Galleriinae</taxon>
        <taxon>Galleria</taxon>
    </lineage>
</organism>
<name>A0A6J1WG75_GALME</name>
<dbReference type="Gene3D" id="1.10.238.20">
    <property type="entry name" value="Pheromone/general odorant binding protein domain"/>
    <property type="match status" value="2"/>
</dbReference>
<dbReference type="Proteomes" id="UP001652740">
    <property type="component" value="Unplaced"/>
</dbReference>
<keyword evidence="1 2" id="KW-0732">Signal</keyword>
<dbReference type="Pfam" id="PF01395">
    <property type="entry name" value="PBP_GOBP"/>
    <property type="match status" value="2"/>
</dbReference>
<protein>
    <submittedName>
        <fullName evidence="4">Uncharacterized protein LOC113512814</fullName>
    </submittedName>
</protein>
<evidence type="ECO:0000313" key="4">
    <source>
        <dbReference type="RefSeq" id="XP_026752544.3"/>
    </source>
</evidence>
<dbReference type="PANTHER" id="PTHR11857">
    <property type="entry name" value="ODORANT BINDING PROTEIN-RELATED"/>
    <property type="match status" value="1"/>
</dbReference>
<accession>A0A6J1WG75</accession>
<dbReference type="GeneID" id="113512814"/>
<sequence length="274" mass="30668">MSTVLKLVLCAFIFIRFFVQGDPIDELKQTYMNIVKECLTKYPVTSEEMEHMKNGTLSKSGQANCLLACAYRKTGMMDEAGMLSLEGVNKATGMYFSNNPEKMKKAEEFIEACKGVNEEEVNDDGDKGCYRAALIFRCTIEKAPGAKTDEEIKADFIKIVTQCLPDHPVDMNELTKLQMLVVPKKTEVKCLLACAYKKEGIMSSKGMYDLQHAYKIAEENKNGDEKRLENAKKLADICVKVNDVEVSDGEKGCERSALMFKCLVENAPKLGFKV</sequence>
<dbReference type="SUPFAM" id="SSF47565">
    <property type="entry name" value="Insect pheromone/odorant-binding proteins"/>
    <property type="match status" value="2"/>
</dbReference>
<evidence type="ECO:0000256" key="2">
    <source>
        <dbReference type="SAM" id="SignalP"/>
    </source>
</evidence>